<name>A0A183CSQ1_GLOPA</name>
<evidence type="ECO:0000313" key="1">
    <source>
        <dbReference type="Proteomes" id="UP000050741"/>
    </source>
</evidence>
<organism evidence="1 2">
    <name type="scientific">Globodera pallida</name>
    <name type="common">Potato cyst nematode worm</name>
    <name type="synonym">Heterodera pallida</name>
    <dbReference type="NCBI Taxonomy" id="36090"/>
    <lineage>
        <taxon>Eukaryota</taxon>
        <taxon>Metazoa</taxon>
        <taxon>Ecdysozoa</taxon>
        <taxon>Nematoda</taxon>
        <taxon>Chromadorea</taxon>
        <taxon>Rhabditida</taxon>
        <taxon>Tylenchina</taxon>
        <taxon>Tylenchomorpha</taxon>
        <taxon>Tylenchoidea</taxon>
        <taxon>Heteroderidae</taxon>
        <taxon>Heteroderinae</taxon>
        <taxon>Globodera</taxon>
    </lineage>
</organism>
<protein>
    <submittedName>
        <fullName evidence="2">RNA-dependent RNA polymerase</fullName>
    </submittedName>
</protein>
<reference evidence="2" key="3">
    <citation type="submission" date="2016-06" db="UniProtKB">
        <authorList>
            <consortium name="WormBaseParasite"/>
        </authorList>
    </citation>
    <scope>IDENTIFICATION</scope>
</reference>
<evidence type="ECO:0000313" key="2">
    <source>
        <dbReference type="WBParaSite" id="GPLIN_001590900"/>
    </source>
</evidence>
<dbReference type="AlphaFoldDB" id="A0A183CSQ1"/>
<dbReference type="Proteomes" id="UP000050741">
    <property type="component" value="Unassembled WGS sequence"/>
</dbReference>
<proteinExistence type="predicted"/>
<keyword evidence="1" id="KW-1185">Reference proteome</keyword>
<accession>A0A183CSQ1</accession>
<dbReference type="WBParaSite" id="GPLIN_001590900">
    <property type="protein sequence ID" value="GPLIN_001590900"/>
    <property type="gene ID" value="GPLIN_001590900"/>
</dbReference>
<sequence>NGFYTKKGWELQSAKKLPDSKTVNILLGEQKVAQQVRHTRRMNVGPLHLLSVVMKGFVKTVYLHGDEAVKRTMIE</sequence>
<reference evidence="1" key="1">
    <citation type="submission" date="2013-12" db="EMBL/GenBank/DDBJ databases">
        <authorList>
            <person name="Aslett M."/>
        </authorList>
    </citation>
    <scope>NUCLEOTIDE SEQUENCE [LARGE SCALE GENOMIC DNA]</scope>
    <source>
        <strain evidence="1">Lindley</strain>
    </source>
</reference>
<reference evidence="1" key="2">
    <citation type="submission" date="2014-05" db="EMBL/GenBank/DDBJ databases">
        <title>The genome and life-stage specific transcriptomes of Globodera pallida elucidate key aspects of plant parasitism by a cyst nematode.</title>
        <authorList>
            <person name="Cotton J.A."/>
            <person name="Lilley C.J."/>
            <person name="Jones L.M."/>
            <person name="Kikuchi T."/>
            <person name="Reid A.J."/>
            <person name="Thorpe P."/>
            <person name="Tsai I.J."/>
            <person name="Beasley H."/>
            <person name="Blok V."/>
            <person name="Cock P.J.A."/>
            <person name="Van den Akker S.E."/>
            <person name="Holroyd N."/>
            <person name="Hunt M."/>
            <person name="Mantelin S."/>
            <person name="Naghra H."/>
            <person name="Pain A."/>
            <person name="Palomares-Rius J.E."/>
            <person name="Zarowiecki M."/>
            <person name="Berriman M."/>
            <person name="Jones J.T."/>
            <person name="Urwin P.E."/>
        </authorList>
    </citation>
    <scope>NUCLEOTIDE SEQUENCE [LARGE SCALE GENOMIC DNA]</scope>
    <source>
        <strain evidence="1">Lindley</strain>
    </source>
</reference>